<reference evidence="6 7" key="1">
    <citation type="submission" date="2019-07" db="EMBL/GenBank/DDBJ databases">
        <title>Genomes of Cafeteria roenbergensis.</title>
        <authorList>
            <person name="Fischer M.G."/>
            <person name="Hackl T."/>
            <person name="Roman M."/>
        </authorList>
    </citation>
    <scope>NUCLEOTIDE SEQUENCE [LARGE SCALE GENOMIC DNA]</scope>
    <source>
        <strain evidence="2 7">BVI</strain>
        <strain evidence="4 9">Cflag</strain>
        <strain evidence="5 6">E4-10P</strain>
        <strain evidence="3 8">RCC970-E3</strain>
    </source>
</reference>
<dbReference type="OrthoDB" id="10324866at2759"/>
<proteinExistence type="predicted"/>
<feature type="transmembrane region" description="Helical" evidence="1">
    <location>
        <begin position="132"/>
        <end position="156"/>
    </location>
</feature>
<evidence type="ECO:0000256" key="1">
    <source>
        <dbReference type="SAM" id="Phobius"/>
    </source>
</evidence>
<sequence length="219" mass="23764">MEEMSREEIEQKEAMSRVTTTTHVALGLALIFTVISIVAIPGPWATKNDDLQQFTLSGYCFRASTTAEFSCVGYNAFSLPGSNVTFSDATPEAVSVAFGMTVAQVAFNVVTLFLLAFFYMSLGAEPSPLGNVLYAKISAGTAALAFIFGLVAMLAIAGDKSFQTLVWESTLTKDDWFWGAGYLLNIVAWVGALLLDCLVFVLWAFAAPEEDEEEDDDKE</sequence>
<evidence type="ECO:0000313" key="2">
    <source>
        <dbReference type="EMBL" id="KAA0156372.1"/>
    </source>
</evidence>
<name>A0A5A8DV39_CAFRO</name>
<dbReference type="EMBL" id="VLTN01000004">
    <property type="protein sequence ID" value="KAA0156372.1"/>
    <property type="molecule type" value="Genomic_DNA"/>
</dbReference>
<dbReference type="EMBL" id="VLTO01000003">
    <property type="protein sequence ID" value="KAA0177746.1"/>
    <property type="molecule type" value="Genomic_DNA"/>
</dbReference>
<dbReference type="EMBL" id="VLTM01000002">
    <property type="protein sequence ID" value="KAA0168477.1"/>
    <property type="molecule type" value="Genomic_DNA"/>
</dbReference>
<keyword evidence="1" id="KW-1133">Transmembrane helix</keyword>
<evidence type="ECO:0000313" key="5">
    <source>
        <dbReference type="EMBL" id="KAA0177746.1"/>
    </source>
</evidence>
<feature type="transmembrane region" description="Helical" evidence="1">
    <location>
        <begin position="96"/>
        <end position="120"/>
    </location>
</feature>
<accession>A0A5A8DV39</accession>
<dbReference type="Proteomes" id="UP000325113">
    <property type="component" value="Unassembled WGS sequence"/>
</dbReference>
<dbReference type="EMBL" id="VLTL01000039">
    <property type="protein sequence ID" value="KAA0166443.1"/>
    <property type="molecule type" value="Genomic_DNA"/>
</dbReference>
<feature type="transmembrane region" description="Helical" evidence="1">
    <location>
        <begin position="21"/>
        <end position="40"/>
    </location>
</feature>
<protein>
    <submittedName>
        <fullName evidence="4">Uncharacterized protein</fullName>
    </submittedName>
</protein>
<organism evidence="4 9">
    <name type="scientific">Cafeteria roenbergensis</name>
    <name type="common">Marine flagellate</name>
    <dbReference type="NCBI Taxonomy" id="33653"/>
    <lineage>
        <taxon>Eukaryota</taxon>
        <taxon>Sar</taxon>
        <taxon>Stramenopiles</taxon>
        <taxon>Bigyra</taxon>
        <taxon>Opalozoa</taxon>
        <taxon>Bicosoecida</taxon>
        <taxon>Cafeteriaceae</taxon>
        <taxon>Cafeteria</taxon>
    </lineage>
</organism>
<dbReference type="Proteomes" id="UP000323011">
    <property type="component" value="Unassembled WGS sequence"/>
</dbReference>
<dbReference type="Proteomes" id="UP000324907">
    <property type="component" value="Unassembled WGS sequence"/>
</dbReference>
<dbReference type="AlphaFoldDB" id="A0A5A8DV39"/>
<evidence type="ECO:0000313" key="3">
    <source>
        <dbReference type="EMBL" id="KAA0166443.1"/>
    </source>
</evidence>
<evidence type="ECO:0000313" key="9">
    <source>
        <dbReference type="Proteomes" id="UP000325113"/>
    </source>
</evidence>
<evidence type="ECO:0000313" key="4">
    <source>
        <dbReference type="EMBL" id="KAA0168477.1"/>
    </source>
</evidence>
<evidence type="ECO:0000313" key="6">
    <source>
        <dbReference type="Proteomes" id="UP000322899"/>
    </source>
</evidence>
<feature type="transmembrane region" description="Helical" evidence="1">
    <location>
        <begin position="176"/>
        <end position="205"/>
    </location>
</feature>
<dbReference type="Proteomes" id="UP000322899">
    <property type="component" value="Unassembled WGS sequence"/>
</dbReference>
<keyword evidence="7" id="KW-1185">Reference proteome</keyword>
<evidence type="ECO:0000313" key="8">
    <source>
        <dbReference type="Proteomes" id="UP000324907"/>
    </source>
</evidence>
<evidence type="ECO:0000313" key="7">
    <source>
        <dbReference type="Proteomes" id="UP000323011"/>
    </source>
</evidence>
<comment type="caution">
    <text evidence="4">The sequence shown here is derived from an EMBL/GenBank/DDBJ whole genome shotgun (WGS) entry which is preliminary data.</text>
</comment>
<gene>
    <name evidence="5" type="ORF">FNF27_00918</name>
    <name evidence="3" type="ORF">FNF28_03084</name>
    <name evidence="2" type="ORF">FNF29_01165</name>
    <name evidence="4" type="ORF">FNF31_00359</name>
</gene>
<keyword evidence="1" id="KW-0472">Membrane</keyword>
<keyword evidence="1" id="KW-0812">Transmembrane</keyword>